<feature type="compositionally biased region" description="Low complexity" evidence="1">
    <location>
        <begin position="972"/>
        <end position="985"/>
    </location>
</feature>
<dbReference type="EMBL" id="LR743597">
    <property type="protein sequence ID" value="CAA2627869.1"/>
    <property type="molecule type" value="Genomic_DNA"/>
</dbReference>
<evidence type="ECO:0000256" key="1">
    <source>
        <dbReference type="SAM" id="MobiDB-lite"/>
    </source>
</evidence>
<dbReference type="Proteomes" id="UP001189122">
    <property type="component" value="Unassembled WGS sequence"/>
</dbReference>
<dbReference type="EMBL" id="CACRZD030000010">
    <property type="protein sequence ID" value="CAA6667125.1"/>
    <property type="molecule type" value="Genomic_DNA"/>
</dbReference>
<gene>
    <name evidence="2" type="ORF">SI7747_10013518</name>
</gene>
<dbReference type="GO" id="GO:0071763">
    <property type="term" value="P:nuclear membrane organization"/>
    <property type="evidence" value="ECO:0007669"/>
    <property type="project" value="TreeGrafter"/>
</dbReference>
<feature type="region of interest" description="Disordered" evidence="1">
    <location>
        <begin position="972"/>
        <end position="1013"/>
    </location>
</feature>
<name>A0A7I8JBL8_SPIIN</name>
<evidence type="ECO:0000313" key="2">
    <source>
        <dbReference type="EMBL" id="CAA2627869.1"/>
    </source>
</evidence>
<dbReference type="PANTHER" id="PTHR33416">
    <property type="entry name" value="NUCLEAR PORE COMPLEX PROTEIN NUP1"/>
    <property type="match status" value="1"/>
</dbReference>
<sequence length="1013" mass="103694">MRAFLICCIALKCSDIEDEYDRLTELLRSRTVDVSNEEDNKRIIQNTFPPAGDDEAQEAETFLVQERKLESSVRLLSSPGSTLNISEEELASPAEVAKAYMGSRPSKVSPSSLSLRSQMLRETTASPSFAGFPQNLVRLSGVRATLDNGYTTPVSRGRSAIYRMSRSPYFRAQPTITAKDGEQIEDDYTGPSMPAQWTPKSLAISSGKQVLKRRSSVLESDIGSIGPIRRIRQKSNLMSPLKSLTGQVPSKFLPATNVLDTTEQSSSSVQRTLPLSTTGYVPVPPQSREMAKKILQQLDKLVPSPKDKSSETKLTLDMLHGQALKSVTENDLSKLFNVNANGKFEGKGNSHSESPGIFSPMKTKAGGTALQALLFLRPKDISGPSSSEREIIEMNDHKVGASDTFTTKKLVFSSESLAASKVSEVKVSGKLATNGPAVFDKKDTGFTFQVSLTPSTQRHPPPTPTMTSPAVEKPGPSGGQDAAPLFSFSSKTTPLTFSSSMVSSTEHSNLKFGAKSEMKEQLFGSGPSVSTTATTVAEAEKSDKTQEAGLLFKSVATPSSSGFSMPTTSNTFQFGASSVSTQSNGSPIISSSVFTASSSSAPSIFSSSVTATASGFSTSAASSRSEPSTLFSTSTTTPSFQFGSSSSAVPTSLAGSAAKPAYSATASSFTSTGGSLFGFSAPALSGATTFSGSSGSGGAGSLIGSQAAQPGTGASLFAQSTTSQFGSTSSLGFNLAGSSSGSTFKSSVSSSKPFGLSPGFGESTVVASSASSGSLASTATAASLFAAGSQSTTPSLFSSGFGSSAPSPSISAFGTSSSASAPAFGSSSASIFSASSAPAMASPVFSFTQAAATTSSSAFGFSSATAAPSAAAALSSAVPTFGALSPTMGFKTASPGNNDQMNVEDSMTDDSVLAASPAVLGFGQAATIPAPTSPFGSAAAASGVSVFQFGSPSPPPSCRASPLFSRLLGRSSRGASRWAAAAVTSRGGGSSRPREISTGKSRRALPPPSGRTM</sequence>
<dbReference type="GO" id="GO:0005635">
    <property type="term" value="C:nuclear envelope"/>
    <property type="evidence" value="ECO:0007669"/>
    <property type="project" value="TreeGrafter"/>
</dbReference>
<keyword evidence="3" id="KW-1185">Reference proteome</keyword>
<dbReference type="PANTHER" id="PTHR33416:SF20">
    <property type="entry name" value="NUCLEAR PORE COMPLEX PROTEIN NUP1"/>
    <property type="match status" value="1"/>
</dbReference>
<proteinExistence type="predicted"/>
<reference evidence="2 3" key="1">
    <citation type="submission" date="2019-12" db="EMBL/GenBank/DDBJ databases">
        <authorList>
            <person name="Scholz U."/>
            <person name="Mascher M."/>
            <person name="Fiebig A."/>
        </authorList>
    </citation>
    <scope>NUCLEOTIDE SEQUENCE</scope>
</reference>
<organism evidence="2">
    <name type="scientific">Spirodela intermedia</name>
    <name type="common">Intermediate duckweed</name>
    <dbReference type="NCBI Taxonomy" id="51605"/>
    <lineage>
        <taxon>Eukaryota</taxon>
        <taxon>Viridiplantae</taxon>
        <taxon>Streptophyta</taxon>
        <taxon>Embryophyta</taxon>
        <taxon>Tracheophyta</taxon>
        <taxon>Spermatophyta</taxon>
        <taxon>Magnoliopsida</taxon>
        <taxon>Liliopsida</taxon>
        <taxon>Araceae</taxon>
        <taxon>Lemnoideae</taxon>
        <taxon>Spirodela</taxon>
    </lineage>
</organism>
<protein>
    <submittedName>
        <fullName evidence="2">Uncharacterized protein</fullName>
    </submittedName>
</protein>
<accession>A0A7I8JBL8</accession>
<evidence type="ECO:0000313" key="3">
    <source>
        <dbReference type="Proteomes" id="UP001189122"/>
    </source>
</evidence>
<feature type="region of interest" description="Disordered" evidence="1">
    <location>
        <begin position="452"/>
        <end position="485"/>
    </location>
</feature>
<dbReference type="AlphaFoldDB" id="A0A7I8JBL8"/>